<name>A0A5B0VB86_9GAMM</name>
<dbReference type="InterPro" id="IPR051924">
    <property type="entry name" value="GST_Kappa/NadH"/>
</dbReference>
<comment type="caution">
    <text evidence="4">The sequence shown here is derived from an EMBL/GenBank/DDBJ whole genome shotgun (WGS) entry which is preliminary data.</text>
</comment>
<keyword evidence="5" id="KW-1185">Reference proteome</keyword>
<evidence type="ECO:0000313" key="4">
    <source>
        <dbReference type="EMBL" id="KAA1171311.1"/>
    </source>
</evidence>
<dbReference type="GO" id="GO:1901170">
    <property type="term" value="P:naphthalene catabolic process"/>
    <property type="evidence" value="ECO:0007669"/>
    <property type="project" value="InterPro"/>
</dbReference>
<dbReference type="GO" id="GO:0004364">
    <property type="term" value="F:glutathione transferase activity"/>
    <property type="evidence" value="ECO:0007669"/>
    <property type="project" value="TreeGrafter"/>
</dbReference>
<dbReference type="GO" id="GO:0006749">
    <property type="term" value="P:glutathione metabolic process"/>
    <property type="evidence" value="ECO:0007669"/>
    <property type="project" value="TreeGrafter"/>
</dbReference>
<feature type="active site" description="Nucleophile" evidence="2">
    <location>
        <position position="13"/>
    </location>
</feature>
<comment type="similarity">
    <text evidence="1">Belongs to the GST superfamily. NadH family.</text>
</comment>
<reference evidence="4 5" key="1">
    <citation type="submission" date="2019-08" db="EMBL/GenBank/DDBJ databases">
        <title>Marinobacter ZYF650 sp. nov., a marine bacterium isolated from seawater of the Mariana trench.</title>
        <authorList>
            <person name="Ahmad W."/>
        </authorList>
    </citation>
    <scope>NUCLEOTIDE SEQUENCE [LARGE SCALE GENOMIC DNA]</scope>
    <source>
        <strain evidence="4 5">ZYF650</strain>
    </source>
</reference>
<dbReference type="GO" id="GO:0004602">
    <property type="term" value="F:glutathione peroxidase activity"/>
    <property type="evidence" value="ECO:0007669"/>
    <property type="project" value="TreeGrafter"/>
</dbReference>
<dbReference type="Gene3D" id="3.40.30.10">
    <property type="entry name" value="Glutaredoxin"/>
    <property type="match status" value="1"/>
</dbReference>
<dbReference type="PANTHER" id="PTHR42943:SF2">
    <property type="entry name" value="GLUTATHIONE S-TRANSFERASE KAPPA 1"/>
    <property type="match status" value="1"/>
</dbReference>
<dbReference type="RefSeq" id="WP_149601453.1">
    <property type="nucleotide sequence ID" value="NZ_VTUU01000011.1"/>
</dbReference>
<accession>A0A5B0VB86</accession>
<gene>
    <name evidence="4" type="ORF">FWJ25_16975</name>
</gene>
<dbReference type="SUPFAM" id="SSF52833">
    <property type="entry name" value="Thioredoxin-like"/>
    <property type="match status" value="1"/>
</dbReference>
<evidence type="ECO:0000313" key="5">
    <source>
        <dbReference type="Proteomes" id="UP000323161"/>
    </source>
</evidence>
<feature type="domain" description="DSBA-like thioredoxin" evidence="3">
    <location>
        <begin position="4"/>
        <end position="191"/>
    </location>
</feature>
<comment type="catalytic activity">
    <reaction evidence="1">
        <text>2-hydroxychromene-2-carboxylate = (3E)-4-(2-hydroxyphenyl)-2-oxobut-3-enoate</text>
        <dbReference type="Rhea" id="RHEA:27401"/>
        <dbReference type="ChEBI" id="CHEBI:59350"/>
        <dbReference type="ChEBI" id="CHEBI:59353"/>
        <dbReference type="EC" id="5.99.1.4"/>
    </reaction>
</comment>
<dbReference type="InterPro" id="IPR001853">
    <property type="entry name" value="DSBA-like_thioredoxin_dom"/>
</dbReference>
<dbReference type="CDD" id="cd03022">
    <property type="entry name" value="DsbA_HCCA_Iso"/>
    <property type="match status" value="1"/>
</dbReference>
<dbReference type="Pfam" id="PF01323">
    <property type="entry name" value="DSBA"/>
    <property type="match status" value="1"/>
</dbReference>
<protein>
    <recommendedName>
        <fullName evidence="1">2-hydroxychromene-2-carboxylate isomerase</fullName>
        <ecNumber evidence="1">5.99.1.4</ecNumber>
    </recommendedName>
</protein>
<dbReference type="Proteomes" id="UP000323161">
    <property type="component" value="Unassembled WGS sequence"/>
</dbReference>
<dbReference type="AlphaFoldDB" id="A0A5B0VB86"/>
<dbReference type="InterPro" id="IPR044087">
    <property type="entry name" value="NahD-like"/>
</dbReference>
<keyword evidence="1 4" id="KW-0413">Isomerase</keyword>
<organism evidence="4 5">
    <name type="scientific">Marinobacter salinexigens</name>
    <dbReference type="NCBI Taxonomy" id="2919747"/>
    <lineage>
        <taxon>Bacteria</taxon>
        <taxon>Pseudomonadati</taxon>
        <taxon>Pseudomonadota</taxon>
        <taxon>Gammaproteobacteria</taxon>
        <taxon>Pseudomonadales</taxon>
        <taxon>Marinobacteraceae</taxon>
        <taxon>Marinobacter</taxon>
    </lineage>
</organism>
<evidence type="ECO:0000256" key="1">
    <source>
        <dbReference type="PIRNR" id="PIRNR006386"/>
    </source>
</evidence>
<dbReference type="EMBL" id="VTUU01000011">
    <property type="protein sequence ID" value="KAA1171311.1"/>
    <property type="molecule type" value="Genomic_DNA"/>
</dbReference>
<proteinExistence type="inferred from homology"/>
<sequence length="196" mass="21685">MTKTIDFYFDVGSPASYLAWTQLKGLTERTGADICWKPMLLGGVFKATGNSSPATIPAKSVYNRMDMARFASRYNVPLNFNPHFPVNTLYLMRGMVACLGTPHFDNYLQAIFNAMWVDEQNLGDVAVVADVLAKAGFNPEDVIAQCDDSAIKESLKRLTEEAVERGVFGAPTFFVGDEMFFGQDRLGQVEECLLAN</sequence>
<dbReference type="PANTHER" id="PTHR42943">
    <property type="entry name" value="GLUTATHIONE S-TRANSFERASE KAPPA"/>
    <property type="match status" value="1"/>
</dbReference>
<dbReference type="EC" id="5.99.1.4" evidence="1"/>
<evidence type="ECO:0000259" key="3">
    <source>
        <dbReference type="Pfam" id="PF01323"/>
    </source>
</evidence>
<dbReference type="PIRSF" id="PIRSF006386">
    <property type="entry name" value="HCCAis_GSTk"/>
    <property type="match status" value="1"/>
</dbReference>
<dbReference type="InterPro" id="IPR014440">
    <property type="entry name" value="HCCAis_GSTk"/>
</dbReference>
<evidence type="ECO:0000256" key="2">
    <source>
        <dbReference type="PIRSR" id="PIRSR006386-1"/>
    </source>
</evidence>
<dbReference type="GO" id="GO:0018845">
    <property type="term" value="F:2-hydroxychromene-2-carboxylate isomerase activity"/>
    <property type="evidence" value="ECO:0007669"/>
    <property type="project" value="UniProtKB-UniRule"/>
</dbReference>
<dbReference type="InterPro" id="IPR036249">
    <property type="entry name" value="Thioredoxin-like_sf"/>
</dbReference>